<dbReference type="InterPro" id="IPR035874">
    <property type="entry name" value="IDS"/>
</dbReference>
<proteinExistence type="inferred from homology"/>
<dbReference type="Pfam" id="PF00884">
    <property type="entry name" value="Sulfatase"/>
    <property type="match status" value="1"/>
</dbReference>
<reference evidence="10 11" key="1">
    <citation type="submission" date="2023-10" db="EMBL/GenBank/DDBJ databases">
        <title>Rubellicoccus peritrichatus gen. nov., sp. nov., isolated from an algae of coral reef tank.</title>
        <authorList>
            <person name="Luo J."/>
        </authorList>
    </citation>
    <scope>NUCLEOTIDE SEQUENCE [LARGE SCALE GENOMIC DNA]</scope>
    <source>
        <strain evidence="10 11">CR14</strain>
    </source>
</reference>
<evidence type="ECO:0000313" key="10">
    <source>
        <dbReference type="EMBL" id="WOO40691.1"/>
    </source>
</evidence>
<name>A0AAQ3L882_9BACT</name>
<keyword evidence="4 8" id="KW-0732">Signal</keyword>
<evidence type="ECO:0000259" key="9">
    <source>
        <dbReference type="Pfam" id="PF00884"/>
    </source>
</evidence>
<dbReference type="GO" id="GO:0004423">
    <property type="term" value="F:iduronate-2-sulfatase activity"/>
    <property type="evidence" value="ECO:0007669"/>
    <property type="project" value="InterPro"/>
</dbReference>
<evidence type="ECO:0000256" key="1">
    <source>
        <dbReference type="ARBA" id="ARBA00001913"/>
    </source>
</evidence>
<feature type="region of interest" description="Disordered" evidence="7">
    <location>
        <begin position="167"/>
        <end position="187"/>
    </location>
</feature>
<dbReference type="RefSeq" id="WP_317832833.1">
    <property type="nucleotide sequence ID" value="NZ_CP136920.1"/>
</dbReference>
<evidence type="ECO:0000256" key="2">
    <source>
        <dbReference type="ARBA" id="ARBA00008779"/>
    </source>
</evidence>
<dbReference type="GO" id="GO:0046872">
    <property type="term" value="F:metal ion binding"/>
    <property type="evidence" value="ECO:0007669"/>
    <property type="project" value="UniProtKB-KW"/>
</dbReference>
<dbReference type="PANTHER" id="PTHR45953">
    <property type="entry name" value="IDURONATE 2-SULFATASE"/>
    <property type="match status" value="1"/>
</dbReference>
<keyword evidence="6" id="KW-0106">Calcium</keyword>
<evidence type="ECO:0000256" key="6">
    <source>
        <dbReference type="ARBA" id="ARBA00022837"/>
    </source>
</evidence>
<protein>
    <submittedName>
        <fullName evidence="10">Sulfatase</fullName>
    </submittedName>
</protein>
<dbReference type="InterPro" id="IPR000917">
    <property type="entry name" value="Sulfatase_N"/>
</dbReference>
<evidence type="ECO:0000256" key="7">
    <source>
        <dbReference type="SAM" id="MobiDB-lite"/>
    </source>
</evidence>
<dbReference type="EMBL" id="CP136920">
    <property type="protein sequence ID" value="WOO40691.1"/>
    <property type="molecule type" value="Genomic_DNA"/>
</dbReference>
<dbReference type="PANTHER" id="PTHR45953:SF1">
    <property type="entry name" value="IDURONATE 2-SULFATASE"/>
    <property type="match status" value="1"/>
</dbReference>
<dbReference type="KEGG" id="puo:RZN69_18880"/>
<dbReference type="AlphaFoldDB" id="A0AAQ3L882"/>
<dbReference type="Gene3D" id="3.40.720.10">
    <property type="entry name" value="Alkaline Phosphatase, subunit A"/>
    <property type="match status" value="1"/>
</dbReference>
<keyword evidence="5" id="KW-0378">Hydrolase</keyword>
<sequence>MGTFQKINTIGSALLLASLLFLLPSANVAADQRPNVLMIWVDDLRPEITTFGAEGMKTPGIDQLARQSITFDRAYCNIPVCGASRASVMTGLRGTPDRFVDYTARADEDAPDAVALHELFHNNGYNTAFYGKVFHNAEDSAEAWDQTKHFKHWPGYIGEEAIQQLKEQRKKNRNGPPWEAPDVEDTETWDGKIAAATEKAIKQLATKDKPFFIATGFLKPHLPFVAPKKYWDLYPTDEITLPQNLTTRPNAPGIAFTKWEEMRKYAGMPQSGPIDPEDAQKVIAGYRACVSFIDAQIAHVLDSLEASGVADNTIIVLLGDHGWNLGEHGMWAKHCCFETSMRTPLMISAPMLEEFKAGKSTKALTEFVDIYPTLCELAGLETPKDLEGESAVSVLIDPSASHRDFAIGRFHKGDTIRTDRFRYTIFHEGTGEEIGQMLYDHSIDPAEDHNLAKEQQWQSTVRQLRRQLADVTGQ</sequence>
<feature type="signal peptide" evidence="8">
    <location>
        <begin position="1"/>
        <end position="29"/>
    </location>
</feature>
<keyword evidence="11" id="KW-1185">Reference proteome</keyword>
<accession>A0AAQ3L882</accession>
<evidence type="ECO:0000313" key="11">
    <source>
        <dbReference type="Proteomes" id="UP001304300"/>
    </source>
</evidence>
<evidence type="ECO:0000256" key="5">
    <source>
        <dbReference type="ARBA" id="ARBA00022801"/>
    </source>
</evidence>
<evidence type="ECO:0000256" key="3">
    <source>
        <dbReference type="ARBA" id="ARBA00022723"/>
    </source>
</evidence>
<evidence type="ECO:0000256" key="8">
    <source>
        <dbReference type="SAM" id="SignalP"/>
    </source>
</evidence>
<comment type="similarity">
    <text evidence="2">Belongs to the sulfatase family.</text>
</comment>
<dbReference type="Proteomes" id="UP001304300">
    <property type="component" value="Chromosome"/>
</dbReference>
<evidence type="ECO:0000256" key="4">
    <source>
        <dbReference type="ARBA" id="ARBA00022729"/>
    </source>
</evidence>
<feature type="domain" description="Sulfatase N-terminal" evidence="9">
    <location>
        <begin position="34"/>
        <end position="379"/>
    </location>
</feature>
<organism evidence="10 11">
    <name type="scientific">Rubellicoccus peritrichatus</name>
    <dbReference type="NCBI Taxonomy" id="3080537"/>
    <lineage>
        <taxon>Bacteria</taxon>
        <taxon>Pseudomonadati</taxon>
        <taxon>Verrucomicrobiota</taxon>
        <taxon>Opitutia</taxon>
        <taxon>Puniceicoccales</taxon>
        <taxon>Cerasicoccaceae</taxon>
        <taxon>Rubellicoccus</taxon>
    </lineage>
</organism>
<feature type="chain" id="PRO_5042958778" evidence="8">
    <location>
        <begin position="30"/>
        <end position="474"/>
    </location>
</feature>
<dbReference type="InterPro" id="IPR017850">
    <property type="entry name" value="Alkaline_phosphatase_core_sf"/>
</dbReference>
<dbReference type="SUPFAM" id="SSF53649">
    <property type="entry name" value="Alkaline phosphatase-like"/>
    <property type="match status" value="1"/>
</dbReference>
<dbReference type="GO" id="GO:0005737">
    <property type="term" value="C:cytoplasm"/>
    <property type="evidence" value="ECO:0007669"/>
    <property type="project" value="TreeGrafter"/>
</dbReference>
<keyword evidence="3" id="KW-0479">Metal-binding</keyword>
<dbReference type="CDD" id="cd16030">
    <property type="entry name" value="iduronate-2-sulfatase"/>
    <property type="match status" value="1"/>
</dbReference>
<gene>
    <name evidence="10" type="ORF">RZN69_18880</name>
</gene>
<comment type="cofactor">
    <cofactor evidence="1">
        <name>Ca(2+)</name>
        <dbReference type="ChEBI" id="CHEBI:29108"/>
    </cofactor>
</comment>